<feature type="transmembrane region" description="Helical" evidence="1">
    <location>
        <begin position="159"/>
        <end position="181"/>
    </location>
</feature>
<dbReference type="Proteomes" id="UP000240542">
    <property type="component" value="Unassembled WGS sequence"/>
</dbReference>
<gene>
    <name evidence="2" type="ORF">CLV63_105113</name>
</gene>
<sequence>MAGTGLPNGEWAPTRPGGAATLKAAALGAGIGLLALAVAVFAPFGLALLALAWALSPGTGEALGASVLVAFLAVLVAVSLLGCVLALRALVRATPGARPGAVWKTVVAGAALAVAAAAATAFAGNPLDDQLPVAASALLVASATAATAVVTVRGARMPMWAAAALLVLPIAGLVAAAPLLAGMSARGAVQDDIDAYGGELAVVDGGGWRVDGLSWNSEDEYLDVAYVDANGDHATLRHIPAGDWGGEGTAEGNTMCSIRGFTCEEADGGSRLLVKEDGRLYGAELTLDDGSGVSLDVAPDYSKPEDEQTSPRVVEELVRHARPATAEDRERLLDAVVAKRG</sequence>
<keyword evidence="1" id="KW-0472">Membrane</keyword>
<feature type="transmembrane region" description="Helical" evidence="1">
    <location>
        <begin position="31"/>
        <end position="55"/>
    </location>
</feature>
<keyword evidence="1" id="KW-1133">Transmembrane helix</keyword>
<accession>A0A2P8DMK4</accession>
<keyword evidence="3" id="KW-1185">Reference proteome</keyword>
<evidence type="ECO:0000313" key="2">
    <source>
        <dbReference type="EMBL" id="PSK98439.1"/>
    </source>
</evidence>
<comment type="caution">
    <text evidence="2">The sequence shown here is derived from an EMBL/GenBank/DDBJ whole genome shotgun (WGS) entry which is preliminary data.</text>
</comment>
<feature type="transmembrane region" description="Helical" evidence="1">
    <location>
        <begin position="67"/>
        <end position="90"/>
    </location>
</feature>
<feature type="transmembrane region" description="Helical" evidence="1">
    <location>
        <begin position="102"/>
        <end position="124"/>
    </location>
</feature>
<dbReference type="RefSeq" id="WP_106582526.1">
    <property type="nucleotide sequence ID" value="NZ_PYGA01000005.1"/>
</dbReference>
<evidence type="ECO:0000256" key="1">
    <source>
        <dbReference type="SAM" id="Phobius"/>
    </source>
</evidence>
<organism evidence="2 3">
    <name type="scientific">Murinocardiopsis flavida</name>
    <dbReference type="NCBI Taxonomy" id="645275"/>
    <lineage>
        <taxon>Bacteria</taxon>
        <taxon>Bacillati</taxon>
        <taxon>Actinomycetota</taxon>
        <taxon>Actinomycetes</taxon>
        <taxon>Streptosporangiales</taxon>
        <taxon>Nocardiopsidaceae</taxon>
        <taxon>Murinocardiopsis</taxon>
    </lineage>
</organism>
<feature type="transmembrane region" description="Helical" evidence="1">
    <location>
        <begin position="130"/>
        <end position="152"/>
    </location>
</feature>
<keyword evidence="1" id="KW-0812">Transmembrane</keyword>
<dbReference type="EMBL" id="PYGA01000005">
    <property type="protein sequence ID" value="PSK98439.1"/>
    <property type="molecule type" value="Genomic_DNA"/>
</dbReference>
<proteinExistence type="predicted"/>
<name>A0A2P8DMK4_9ACTN</name>
<protein>
    <submittedName>
        <fullName evidence="2">Uncharacterized protein</fullName>
    </submittedName>
</protein>
<evidence type="ECO:0000313" key="3">
    <source>
        <dbReference type="Proteomes" id="UP000240542"/>
    </source>
</evidence>
<reference evidence="2 3" key="1">
    <citation type="submission" date="2018-03" db="EMBL/GenBank/DDBJ databases">
        <title>Genomic Encyclopedia of Archaeal and Bacterial Type Strains, Phase II (KMG-II): from individual species to whole genera.</title>
        <authorList>
            <person name="Goeker M."/>
        </authorList>
    </citation>
    <scope>NUCLEOTIDE SEQUENCE [LARGE SCALE GENOMIC DNA]</scope>
    <source>
        <strain evidence="2 3">DSM 45312</strain>
    </source>
</reference>
<dbReference type="AlphaFoldDB" id="A0A2P8DMK4"/>